<dbReference type="InterPro" id="IPR009003">
    <property type="entry name" value="Peptidase_S1_PA"/>
</dbReference>
<dbReference type="Pfam" id="PF00089">
    <property type="entry name" value="Trypsin"/>
    <property type="match status" value="1"/>
</dbReference>
<evidence type="ECO:0000256" key="7">
    <source>
        <dbReference type="ARBA" id="ARBA00024195"/>
    </source>
</evidence>
<dbReference type="InterPro" id="IPR050127">
    <property type="entry name" value="Serine_Proteases_S1"/>
</dbReference>
<dbReference type="SUPFAM" id="SSF50494">
    <property type="entry name" value="Trypsin-like serine proteases"/>
    <property type="match status" value="1"/>
</dbReference>
<dbReference type="InterPro" id="IPR001314">
    <property type="entry name" value="Peptidase_S1A"/>
</dbReference>
<keyword evidence="5 8" id="KW-0720">Serine protease</keyword>
<dbReference type="InterPro" id="IPR001254">
    <property type="entry name" value="Trypsin_dom"/>
</dbReference>
<dbReference type="CDD" id="cd00190">
    <property type="entry name" value="Tryp_SPc"/>
    <property type="match status" value="1"/>
</dbReference>
<dbReference type="Gene3D" id="2.40.10.10">
    <property type="entry name" value="Trypsin-like serine proteases"/>
    <property type="match status" value="2"/>
</dbReference>
<dbReference type="InterPro" id="IPR018114">
    <property type="entry name" value="TRYPSIN_HIS"/>
</dbReference>
<dbReference type="FunFam" id="2.40.10.10:FF:000068">
    <property type="entry name" value="transmembrane protease serine 2"/>
    <property type="match status" value="1"/>
</dbReference>
<evidence type="ECO:0000313" key="11">
    <source>
        <dbReference type="EMBL" id="AAN02510.1"/>
    </source>
</evidence>
<evidence type="ECO:0000259" key="10">
    <source>
        <dbReference type="PROSITE" id="PS50240"/>
    </source>
</evidence>
<reference evidence="11" key="1">
    <citation type="submission" date="2001-08" db="EMBL/GenBank/DDBJ databases">
        <title>Analysis of cDNA coding for a collagenolytic protease allergen, Der p 9, from the house dust mite Dermatophagoides pteronyssinus.</title>
        <authorList>
            <person name="King C."/>
            <person name="Simpson R.J."/>
            <person name="Moritz R.L."/>
            <person name="Reed G.E."/>
            <person name="Thompson P.J."/>
            <person name="Stewart G.A."/>
        </authorList>
    </citation>
    <scope>NUCLEOTIDE SEQUENCE</scope>
</reference>
<proteinExistence type="evidence at transcript level"/>
<dbReference type="PRINTS" id="PR00722">
    <property type="entry name" value="CHYMOTRYPSIN"/>
</dbReference>
<dbReference type="MEROPS" id="S01.031"/>
<evidence type="ECO:0000256" key="6">
    <source>
        <dbReference type="ARBA" id="ARBA00023157"/>
    </source>
</evidence>
<feature type="signal peptide" evidence="9">
    <location>
        <begin position="1"/>
        <end position="20"/>
    </location>
</feature>
<dbReference type="InterPro" id="IPR033116">
    <property type="entry name" value="TRYPSIN_SER"/>
</dbReference>
<dbReference type="OrthoDB" id="6514235at2759"/>
<protein>
    <submittedName>
        <fullName evidence="11">Serine protease</fullName>
    </submittedName>
</protein>
<keyword evidence="6" id="KW-1015">Disulfide bond</keyword>
<comment type="similarity">
    <text evidence="7">Belongs to the peptidase S1 family. CLIP subfamily.</text>
</comment>
<evidence type="ECO:0000256" key="8">
    <source>
        <dbReference type="RuleBase" id="RU363034"/>
    </source>
</evidence>
<dbReference type="PANTHER" id="PTHR24264:SF65">
    <property type="entry name" value="SRCR DOMAIN-CONTAINING PROTEIN"/>
    <property type="match status" value="1"/>
</dbReference>
<evidence type="ECO:0000256" key="5">
    <source>
        <dbReference type="ARBA" id="ARBA00022825"/>
    </source>
</evidence>
<comment type="subcellular location">
    <subcellularLocation>
        <location evidence="1">Secreted</location>
    </subcellularLocation>
</comment>
<dbReference type="GO" id="GO:0005615">
    <property type="term" value="C:extracellular space"/>
    <property type="evidence" value="ECO:0007669"/>
    <property type="project" value="TreeGrafter"/>
</dbReference>
<dbReference type="EMBL" id="AF409110">
    <property type="protein sequence ID" value="AAN02510.1"/>
    <property type="molecule type" value="mRNA"/>
</dbReference>
<dbReference type="Allergome" id="323">
    <property type="allergen name" value="Der p 9"/>
</dbReference>
<name>Q8MWR5_DERPT</name>
<dbReference type="GO" id="GO:0004252">
    <property type="term" value="F:serine-type endopeptidase activity"/>
    <property type="evidence" value="ECO:0007669"/>
    <property type="project" value="InterPro"/>
</dbReference>
<evidence type="ECO:0000256" key="4">
    <source>
        <dbReference type="ARBA" id="ARBA00022801"/>
    </source>
</evidence>
<dbReference type="PROSITE" id="PS00134">
    <property type="entry name" value="TRYPSIN_HIS"/>
    <property type="match status" value="1"/>
</dbReference>
<dbReference type="PROSITE" id="PS50240">
    <property type="entry name" value="TRYPSIN_DOM"/>
    <property type="match status" value="1"/>
</dbReference>
<keyword evidence="9" id="KW-0732">Signal</keyword>
<sequence length="244" mass="26328">MIILCTPLIILAIILNATRNIPLGIVGGSNASPGDAVYQIALQSASHFCGGSILDEYWILTAAHCVDGQTVSKLIRSKVLGEKISVSKIFAHEKYDSRLLDNDIALIKLKSPRLNSKNARVLPGSDVVKDGQVQSVWGYLEEGSYSLPPELRRVDIGGASRKECNELYSKVNAEVTDNMICGGDVANGGKDSCQGDSGGPLVDVKNNQVVGNVSWGYGCERKGYPGVYTRVGNFIDWIESKRPQ</sequence>
<accession>Q8MWR5</accession>
<evidence type="ECO:0000256" key="9">
    <source>
        <dbReference type="SAM" id="SignalP"/>
    </source>
</evidence>
<dbReference type="AlphaFoldDB" id="Q8MWR5"/>
<keyword evidence="3 8" id="KW-0645">Protease</keyword>
<dbReference type="GO" id="GO:0006508">
    <property type="term" value="P:proteolysis"/>
    <property type="evidence" value="ECO:0007669"/>
    <property type="project" value="UniProtKB-KW"/>
</dbReference>
<evidence type="ECO:0000256" key="3">
    <source>
        <dbReference type="ARBA" id="ARBA00022670"/>
    </source>
</evidence>
<feature type="chain" id="PRO_5004311636" evidence="9">
    <location>
        <begin position="21"/>
        <end position="244"/>
    </location>
</feature>
<evidence type="ECO:0000256" key="2">
    <source>
        <dbReference type="ARBA" id="ARBA00022525"/>
    </source>
</evidence>
<dbReference type="PANTHER" id="PTHR24264">
    <property type="entry name" value="TRYPSIN-RELATED"/>
    <property type="match status" value="1"/>
</dbReference>
<dbReference type="PROSITE" id="PS00135">
    <property type="entry name" value="TRYPSIN_SER"/>
    <property type="match status" value="1"/>
</dbReference>
<dbReference type="InterPro" id="IPR043504">
    <property type="entry name" value="Peptidase_S1_PA_chymotrypsin"/>
</dbReference>
<organism evidence="11">
    <name type="scientific">Dermatophagoides pteronyssinus</name>
    <name type="common">European house dust mite</name>
    <dbReference type="NCBI Taxonomy" id="6956"/>
    <lineage>
        <taxon>Eukaryota</taxon>
        <taxon>Metazoa</taxon>
        <taxon>Ecdysozoa</taxon>
        <taxon>Arthropoda</taxon>
        <taxon>Chelicerata</taxon>
        <taxon>Arachnida</taxon>
        <taxon>Acari</taxon>
        <taxon>Acariformes</taxon>
        <taxon>Sarcoptiformes</taxon>
        <taxon>Astigmata</taxon>
        <taxon>Psoroptidia</taxon>
        <taxon>Analgoidea</taxon>
        <taxon>Pyroglyphidae</taxon>
        <taxon>Dermatophagoidinae</taxon>
        <taxon>Dermatophagoides</taxon>
    </lineage>
</organism>
<keyword evidence="2" id="KW-0964">Secreted</keyword>
<evidence type="ECO:0000256" key="1">
    <source>
        <dbReference type="ARBA" id="ARBA00004613"/>
    </source>
</evidence>
<keyword evidence="4 8" id="KW-0378">Hydrolase</keyword>
<dbReference type="FunFam" id="2.40.10.10:FF:000002">
    <property type="entry name" value="Transmembrane protease serine"/>
    <property type="match status" value="1"/>
</dbReference>
<feature type="domain" description="Peptidase S1" evidence="10">
    <location>
        <begin position="25"/>
        <end position="243"/>
    </location>
</feature>
<dbReference type="SMART" id="SM00020">
    <property type="entry name" value="Tryp_SPc"/>
    <property type="match status" value="1"/>
</dbReference>